<keyword evidence="2" id="KW-1185">Reference proteome</keyword>
<name>A0A1M5TAL4_9BACT</name>
<reference evidence="1 2" key="1">
    <citation type="submission" date="2016-11" db="EMBL/GenBank/DDBJ databases">
        <authorList>
            <person name="Jaros S."/>
            <person name="Januszkiewicz K."/>
            <person name="Wedrychowicz H."/>
        </authorList>
    </citation>
    <scope>NUCLEOTIDE SEQUENCE [LARGE SCALE GENOMIC DNA]</scope>
    <source>
        <strain evidence="1 2">DSM 9705</strain>
    </source>
</reference>
<dbReference type="Proteomes" id="UP000184139">
    <property type="component" value="Unassembled WGS sequence"/>
</dbReference>
<dbReference type="AlphaFoldDB" id="A0A1M5TAL4"/>
<organism evidence="1 2">
    <name type="scientific">Desulfofustis glycolicus DSM 9705</name>
    <dbReference type="NCBI Taxonomy" id="1121409"/>
    <lineage>
        <taxon>Bacteria</taxon>
        <taxon>Pseudomonadati</taxon>
        <taxon>Thermodesulfobacteriota</taxon>
        <taxon>Desulfobulbia</taxon>
        <taxon>Desulfobulbales</taxon>
        <taxon>Desulfocapsaceae</taxon>
        <taxon>Desulfofustis</taxon>
    </lineage>
</organism>
<evidence type="ECO:0000313" key="2">
    <source>
        <dbReference type="Proteomes" id="UP000184139"/>
    </source>
</evidence>
<proteinExistence type="predicted"/>
<evidence type="ECO:0000313" key="1">
    <source>
        <dbReference type="EMBL" id="SHH47751.1"/>
    </source>
</evidence>
<dbReference type="EMBL" id="FQXS01000002">
    <property type="protein sequence ID" value="SHH47751.1"/>
    <property type="molecule type" value="Genomic_DNA"/>
</dbReference>
<sequence length="62" mass="6752">MTTQTTLLCKGEAVRHNKKAEWGIGKITDVNSCGTIRVLFAGFPEVSIAKGSKYLVKVKAKQ</sequence>
<dbReference type="OrthoDB" id="9781481at2"/>
<protein>
    <recommendedName>
        <fullName evidence="3">DUF3553 domain-containing protein</fullName>
    </recommendedName>
</protein>
<evidence type="ECO:0008006" key="3">
    <source>
        <dbReference type="Google" id="ProtNLM"/>
    </source>
</evidence>
<dbReference type="InterPro" id="IPR021938">
    <property type="entry name" value="DUF3553"/>
</dbReference>
<dbReference type="Pfam" id="PF12073">
    <property type="entry name" value="DUF3553"/>
    <property type="match status" value="1"/>
</dbReference>
<accession>A0A1M5TAL4</accession>
<gene>
    <name evidence="1" type="ORF">SAMN02745124_00688</name>
</gene>
<dbReference type="RefSeq" id="WP_143165893.1">
    <property type="nucleotide sequence ID" value="NZ_FQXS01000002.1"/>
</dbReference>